<dbReference type="EMBL" id="JBHSOF010000002">
    <property type="protein sequence ID" value="MFC5661795.1"/>
    <property type="molecule type" value="Genomic_DNA"/>
</dbReference>
<evidence type="ECO:0000313" key="2">
    <source>
        <dbReference type="EMBL" id="MFC5661795.1"/>
    </source>
</evidence>
<dbReference type="InterPro" id="IPR011322">
    <property type="entry name" value="N-reg_PII-like_a/b"/>
</dbReference>
<dbReference type="PANTHER" id="PTHR23419:SF8">
    <property type="entry name" value="FI09726P"/>
    <property type="match status" value="1"/>
</dbReference>
<gene>
    <name evidence="2" type="primary">cutA</name>
    <name evidence="2" type="ORF">ACFP3U_02220</name>
</gene>
<dbReference type="InterPro" id="IPR004323">
    <property type="entry name" value="Ion_tolerance_CutA"/>
</dbReference>
<dbReference type="PANTHER" id="PTHR23419">
    <property type="entry name" value="DIVALENT CATION TOLERANCE CUTA-RELATED"/>
    <property type="match status" value="1"/>
</dbReference>
<dbReference type="InterPro" id="IPR015867">
    <property type="entry name" value="N-reg_PII/ATP_PRibTrfase_C"/>
</dbReference>
<comment type="caution">
    <text evidence="2">The sequence shown here is derived from an EMBL/GenBank/DDBJ whole genome shotgun (WGS) entry which is preliminary data.</text>
</comment>
<dbReference type="Proteomes" id="UP001595975">
    <property type="component" value="Unassembled WGS sequence"/>
</dbReference>
<organism evidence="2 3">
    <name type="scientific">Kitasatospora misakiensis</name>
    <dbReference type="NCBI Taxonomy" id="67330"/>
    <lineage>
        <taxon>Bacteria</taxon>
        <taxon>Bacillati</taxon>
        <taxon>Actinomycetota</taxon>
        <taxon>Actinomycetes</taxon>
        <taxon>Kitasatosporales</taxon>
        <taxon>Streptomycetaceae</taxon>
        <taxon>Kitasatospora</taxon>
    </lineage>
</organism>
<evidence type="ECO:0000256" key="1">
    <source>
        <dbReference type="ARBA" id="ARBA00010169"/>
    </source>
</evidence>
<proteinExistence type="inferred from homology"/>
<evidence type="ECO:0000313" key="3">
    <source>
        <dbReference type="Proteomes" id="UP001595975"/>
    </source>
</evidence>
<dbReference type="Gene3D" id="3.30.70.120">
    <property type="match status" value="1"/>
</dbReference>
<protein>
    <submittedName>
        <fullName evidence="2">Divalent-cation tolerance protein CutA</fullName>
    </submittedName>
</protein>
<name>A0ABW0WZR8_9ACTN</name>
<keyword evidence="3" id="KW-1185">Reference proteome</keyword>
<sequence>MATNSGGFLVVTTTHGEEAKARALAADVVRARLAACAQVYRIQSVYWWDGEVQDAAEWRIDFKTRAELASALEEFIGERHEYDTPEVVAVPVVAGSAAYLEWVRAETAER</sequence>
<accession>A0ABW0WZR8</accession>
<dbReference type="Pfam" id="PF03091">
    <property type="entry name" value="CutA1"/>
    <property type="match status" value="1"/>
</dbReference>
<comment type="similarity">
    <text evidence="1">Belongs to the CutA family.</text>
</comment>
<dbReference type="SUPFAM" id="SSF54913">
    <property type="entry name" value="GlnB-like"/>
    <property type="match status" value="1"/>
</dbReference>
<dbReference type="RefSeq" id="WP_380223383.1">
    <property type="nucleotide sequence ID" value="NZ_JBHSOF010000002.1"/>
</dbReference>
<reference evidence="3" key="1">
    <citation type="journal article" date="2019" name="Int. J. Syst. Evol. Microbiol.">
        <title>The Global Catalogue of Microorganisms (GCM) 10K type strain sequencing project: providing services to taxonomists for standard genome sequencing and annotation.</title>
        <authorList>
            <consortium name="The Broad Institute Genomics Platform"/>
            <consortium name="The Broad Institute Genome Sequencing Center for Infectious Disease"/>
            <person name="Wu L."/>
            <person name="Ma J."/>
        </authorList>
    </citation>
    <scope>NUCLEOTIDE SEQUENCE [LARGE SCALE GENOMIC DNA]</scope>
    <source>
        <strain evidence="3">CGMCC 4.1437</strain>
    </source>
</reference>